<dbReference type="GO" id="GO:0046872">
    <property type="term" value="F:metal ion binding"/>
    <property type="evidence" value="ECO:0007669"/>
    <property type="project" value="UniProtKB-KW"/>
</dbReference>
<feature type="domain" description="Apple" evidence="8">
    <location>
        <begin position="33"/>
        <end position="117"/>
    </location>
</feature>
<feature type="disulfide bond" evidence="6">
    <location>
        <begin position="149"/>
        <end position="158"/>
    </location>
</feature>
<evidence type="ECO:0000313" key="10">
    <source>
        <dbReference type="EMBL" id="CAB3988195.1"/>
    </source>
</evidence>
<reference evidence="10" key="1">
    <citation type="submission" date="2020-04" db="EMBL/GenBank/DDBJ databases">
        <authorList>
            <person name="Alioto T."/>
            <person name="Alioto T."/>
            <person name="Gomez Garrido J."/>
        </authorList>
    </citation>
    <scope>NUCLEOTIDE SEQUENCE</scope>
    <source>
        <strain evidence="10">A484AB</strain>
    </source>
</reference>
<dbReference type="InterPro" id="IPR013320">
    <property type="entry name" value="ConA-like_dom_sf"/>
</dbReference>
<dbReference type="PANTHER" id="PTHR19277">
    <property type="entry name" value="PENTRAXIN"/>
    <property type="match status" value="1"/>
</dbReference>
<dbReference type="InterPro" id="IPR003609">
    <property type="entry name" value="Pan_app"/>
</dbReference>
<keyword evidence="5" id="KW-0325">Glycoprotein</keyword>
<evidence type="ECO:0000256" key="1">
    <source>
        <dbReference type="ARBA" id="ARBA00001913"/>
    </source>
</evidence>
<name>A0A7D9DLM9_PARCT</name>
<dbReference type="PROSITE" id="PS50026">
    <property type="entry name" value="EGF_3"/>
    <property type="match status" value="1"/>
</dbReference>
<dbReference type="OrthoDB" id="5949043at2759"/>
<keyword evidence="3" id="KW-0106">Calcium</keyword>
<dbReference type="InterPro" id="IPR001759">
    <property type="entry name" value="PTX_dom"/>
</dbReference>
<evidence type="ECO:0000256" key="3">
    <source>
        <dbReference type="ARBA" id="ARBA00022837"/>
    </source>
</evidence>
<evidence type="ECO:0000259" key="8">
    <source>
        <dbReference type="PROSITE" id="PS50948"/>
    </source>
</evidence>
<accession>A0A7D9DLM9</accession>
<evidence type="ECO:0000256" key="2">
    <source>
        <dbReference type="ARBA" id="ARBA00022723"/>
    </source>
</evidence>
<dbReference type="CDD" id="cd00054">
    <property type="entry name" value="EGF_CA"/>
    <property type="match status" value="1"/>
</dbReference>
<gene>
    <name evidence="10" type="ORF">PACLA_8A024416</name>
</gene>
<evidence type="ECO:0000259" key="9">
    <source>
        <dbReference type="PROSITE" id="PS51828"/>
    </source>
</evidence>
<feature type="domain" description="EGF-like" evidence="7">
    <location>
        <begin position="122"/>
        <end position="159"/>
    </location>
</feature>
<dbReference type="SUPFAM" id="SSF49899">
    <property type="entry name" value="Concanavalin A-like lectins/glucanases"/>
    <property type="match status" value="3"/>
</dbReference>
<dbReference type="SMART" id="SM00181">
    <property type="entry name" value="EGF"/>
    <property type="match status" value="1"/>
</dbReference>
<dbReference type="Pfam" id="PF00024">
    <property type="entry name" value="PAN_1"/>
    <property type="match status" value="1"/>
</dbReference>
<dbReference type="PROSITE" id="PS50948">
    <property type="entry name" value="PAN"/>
    <property type="match status" value="1"/>
</dbReference>
<feature type="domain" description="Pentraxin (PTX)" evidence="9">
    <location>
        <begin position="563"/>
        <end position="768"/>
    </location>
</feature>
<dbReference type="PROSITE" id="PS51828">
    <property type="entry name" value="PTX_2"/>
    <property type="match status" value="1"/>
</dbReference>
<evidence type="ECO:0000256" key="4">
    <source>
        <dbReference type="ARBA" id="ARBA00023157"/>
    </source>
</evidence>
<dbReference type="SMART" id="SM00159">
    <property type="entry name" value="PTX"/>
    <property type="match status" value="1"/>
</dbReference>
<dbReference type="InterPro" id="IPR051360">
    <property type="entry name" value="Neuronal_Pentraxin_Related"/>
</dbReference>
<evidence type="ECO:0000259" key="7">
    <source>
        <dbReference type="PROSITE" id="PS50026"/>
    </source>
</evidence>
<evidence type="ECO:0000256" key="5">
    <source>
        <dbReference type="ARBA" id="ARBA00023180"/>
    </source>
</evidence>
<dbReference type="EMBL" id="CACRXK020001291">
    <property type="protein sequence ID" value="CAB3988195.1"/>
    <property type="molecule type" value="Genomic_DNA"/>
</dbReference>
<comment type="caution">
    <text evidence="6">Lacks conserved residue(s) required for the propagation of feature annotation.</text>
</comment>
<keyword evidence="4 6" id="KW-1015">Disulfide bond</keyword>
<dbReference type="PROSITE" id="PS00022">
    <property type="entry name" value="EGF_1"/>
    <property type="match status" value="1"/>
</dbReference>
<proteinExistence type="predicted"/>
<evidence type="ECO:0000256" key="6">
    <source>
        <dbReference type="PROSITE-ProRule" id="PRU00076"/>
    </source>
</evidence>
<dbReference type="Gene3D" id="2.10.25.10">
    <property type="entry name" value="Laminin"/>
    <property type="match status" value="1"/>
</dbReference>
<protein>
    <submittedName>
        <fullName evidence="10">Fibrinogen 1</fullName>
    </submittedName>
</protein>
<dbReference type="SUPFAM" id="SSF57196">
    <property type="entry name" value="EGF/Laminin"/>
    <property type="match status" value="1"/>
</dbReference>
<dbReference type="SUPFAM" id="SSF57414">
    <property type="entry name" value="Hairpin loop containing domain-like"/>
    <property type="match status" value="1"/>
</dbReference>
<dbReference type="Gene3D" id="2.60.120.200">
    <property type="match status" value="3"/>
</dbReference>
<dbReference type="Proteomes" id="UP001152795">
    <property type="component" value="Unassembled WGS sequence"/>
</dbReference>
<organism evidence="10 11">
    <name type="scientific">Paramuricea clavata</name>
    <name type="common">Red gorgonian</name>
    <name type="synonym">Violescent sea-whip</name>
    <dbReference type="NCBI Taxonomy" id="317549"/>
    <lineage>
        <taxon>Eukaryota</taxon>
        <taxon>Metazoa</taxon>
        <taxon>Cnidaria</taxon>
        <taxon>Anthozoa</taxon>
        <taxon>Octocorallia</taxon>
        <taxon>Malacalcyonacea</taxon>
        <taxon>Plexauridae</taxon>
        <taxon>Paramuricea</taxon>
    </lineage>
</organism>
<keyword evidence="6" id="KW-0245">EGF-like domain</keyword>
<keyword evidence="2" id="KW-0479">Metal-binding</keyword>
<evidence type="ECO:0000313" key="11">
    <source>
        <dbReference type="Proteomes" id="UP001152795"/>
    </source>
</evidence>
<dbReference type="InterPro" id="IPR000742">
    <property type="entry name" value="EGF"/>
</dbReference>
<dbReference type="PANTHER" id="PTHR19277:SF125">
    <property type="entry name" value="B6"/>
    <property type="match status" value="1"/>
</dbReference>
<comment type="caution">
    <text evidence="10">The sequence shown here is derived from an EMBL/GenBank/DDBJ whole genome shotgun (WGS) entry which is preliminary data.</text>
</comment>
<dbReference type="AlphaFoldDB" id="A0A7D9DLM9"/>
<comment type="cofactor">
    <cofactor evidence="1">
        <name>Ca(2+)</name>
        <dbReference type="ChEBI" id="CHEBI:29108"/>
    </cofactor>
</comment>
<dbReference type="Pfam" id="PF13385">
    <property type="entry name" value="Laminin_G_3"/>
    <property type="match status" value="3"/>
</dbReference>
<sequence length="776" mass="86609">MRMCKGVWSLLCMSWIIVVFLSELGDPVFGGECRSDGLFKGVLDNARLKNYAISSQDVHALQDCVVACMNDAQCSSYNFQVSGVLLHKCELNFKSRSAARPGSLVREDGFQYYEAIDSLETKNLTCETADCLNGGTCKETCGMSFTCECPASFTGTFCESPKTGNFLLNYHGSTMNHHTSVSVTGEDFQYLAVYVWVKPSSSDGVVFSYATDSNPREMALLFNETNVVLHLGGQVVTFDSSLSENEWTHLCFILSDKTKLSFFINSLQLQKTTVLSHEVTIKGTGTLVPAFDQTSPGVVNISSGSHLYLTRLYIKDTSSLDEFEILRVVNEPKFAMLNSEPFRVDWKKFYHTKSNSNSPLIAPSDEPDIANYDLQFFKNATVEVDISYERPIETFVLAMWIRVDSAIQSADIFALESESSNIVLGVIQDDGNKGYKFQADGDVERSFANVITDTRWFHMLWYWRSSTGNLLFYKNGNQMSEITDVLKTQSLPPIINGALKIGDEDFDGDITSLNLWSFEISLNRIVTLALNPGNAAGDLFSWKSVEEAGYVVSAPSKCHNRPGEFDLIFPEADPSIKNMISMTSSLTTTFKTITAAFWIKIPSSSNEFTLISYAVPSQVNEFSVHFGTTGMWTYLHGNRSFVSLVLSSLVGKWQHFVIAYSSSAGNLYVFHNGERILKSTVSTYSITATDAFLVVGAQQSGYKKISEPRFQFVGELSQLQIYRRLFAAGMIRTLANRCWSTPGNFFEWVEIRKNVQGNVKTRNPSECIKVKNGETY</sequence>
<keyword evidence="11" id="KW-1185">Reference proteome</keyword>